<gene>
    <name evidence="2" type="ORF">LSTR_LSTR006421</name>
    <name evidence="1" type="ORF">LSTR_LSTR013715</name>
</gene>
<dbReference type="AlphaFoldDB" id="A0A482WVW6"/>
<dbReference type="SMR" id="A0A482WVW6"/>
<dbReference type="EMBL" id="QKKF02023505">
    <property type="protein sequence ID" value="RZF37643.1"/>
    <property type="molecule type" value="Genomic_DNA"/>
</dbReference>
<protein>
    <submittedName>
        <fullName evidence="1">Uncharacterized protein</fullName>
    </submittedName>
</protein>
<accession>A0A482WVW6</accession>
<dbReference type="Proteomes" id="UP000291343">
    <property type="component" value="Unassembled WGS sequence"/>
</dbReference>
<evidence type="ECO:0000313" key="3">
    <source>
        <dbReference type="Proteomes" id="UP000291343"/>
    </source>
</evidence>
<proteinExistence type="predicted"/>
<reference evidence="1" key="2">
    <citation type="submission" date="2019-02" db="EMBL/GenBank/DDBJ databases">
        <authorList>
            <person name="Zhu J."/>
            <person name="Jiang F."/>
            <person name="Wang X."/>
            <person name="Yang P."/>
            <person name="Bao Y."/>
            <person name="Zhao W."/>
            <person name="Wang W."/>
            <person name="Lu H."/>
            <person name="Wang Q."/>
            <person name="Cui N."/>
            <person name="Li J."/>
            <person name="Chen X."/>
            <person name="Luo L."/>
            <person name="Yu J."/>
            <person name="Kang L."/>
            <person name="Cui F."/>
        </authorList>
    </citation>
    <scope>NUCLEOTIDE SEQUENCE</scope>
    <source>
        <strain evidence="1">Lst14</strain>
        <tissue evidence="1">Whole body</tissue>
    </source>
</reference>
<evidence type="ECO:0000313" key="1">
    <source>
        <dbReference type="EMBL" id="RZF37643.1"/>
    </source>
</evidence>
<organism evidence="1 3">
    <name type="scientific">Laodelphax striatellus</name>
    <name type="common">Small brown planthopper</name>
    <name type="synonym">Delphax striatella</name>
    <dbReference type="NCBI Taxonomy" id="195883"/>
    <lineage>
        <taxon>Eukaryota</taxon>
        <taxon>Metazoa</taxon>
        <taxon>Ecdysozoa</taxon>
        <taxon>Arthropoda</taxon>
        <taxon>Hexapoda</taxon>
        <taxon>Insecta</taxon>
        <taxon>Pterygota</taxon>
        <taxon>Neoptera</taxon>
        <taxon>Paraneoptera</taxon>
        <taxon>Hemiptera</taxon>
        <taxon>Auchenorrhyncha</taxon>
        <taxon>Fulgoroidea</taxon>
        <taxon>Delphacidae</taxon>
        <taxon>Criomorphinae</taxon>
        <taxon>Laodelphax</taxon>
    </lineage>
</organism>
<keyword evidence="3" id="KW-1185">Reference proteome</keyword>
<dbReference type="InParanoid" id="A0A482WVW6"/>
<evidence type="ECO:0000313" key="2">
    <source>
        <dbReference type="EMBL" id="RZF38022.1"/>
    </source>
</evidence>
<reference evidence="1 3" key="1">
    <citation type="journal article" date="2017" name="Gigascience">
        <title>Genome sequence of the small brown planthopper, Laodelphax striatellus.</title>
        <authorList>
            <person name="Zhu J."/>
            <person name="Jiang F."/>
            <person name="Wang X."/>
            <person name="Yang P."/>
            <person name="Bao Y."/>
            <person name="Zhao W."/>
            <person name="Wang W."/>
            <person name="Lu H."/>
            <person name="Wang Q."/>
            <person name="Cui N."/>
            <person name="Li J."/>
            <person name="Chen X."/>
            <person name="Luo L."/>
            <person name="Yu J."/>
            <person name="Kang L."/>
            <person name="Cui F."/>
        </authorList>
    </citation>
    <scope>NUCLEOTIDE SEQUENCE [LARGE SCALE GENOMIC DNA]</scope>
    <source>
        <strain evidence="1">Lst14</strain>
        <tissue evidence="1">Whole body</tissue>
    </source>
</reference>
<comment type="caution">
    <text evidence="1">The sequence shown here is derived from an EMBL/GenBank/DDBJ whole genome shotgun (WGS) entry which is preliminary data.</text>
</comment>
<name>A0A482WVW6_LAOST</name>
<sequence length="97" mass="12196">MKRENENQVKNGCLKVRLNEESEKIVEQREGGGWVGERRKVREEEKFGEKWRLRKKSRMWREKQERIERFKMVEDRNERQIKRIQREGNERRRKKPD</sequence>
<dbReference type="EMBL" id="QKKF02022824">
    <property type="protein sequence ID" value="RZF38022.1"/>
    <property type="molecule type" value="Genomic_DNA"/>
</dbReference>